<dbReference type="EMBL" id="JBHSXQ010000006">
    <property type="protein sequence ID" value="MFC6906983.1"/>
    <property type="molecule type" value="Genomic_DNA"/>
</dbReference>
<evidence type="ECO:0000256" key="1">
    <source>
        <dbReference type="SAM" id="Phobius"/>
    </source>
</evidence>
<keyword evidence="3" id="KW-1185">Reference proteome</keyword>
<keyword evidence="1" id="KW-1133">Transmembrane helix</keyword>
<keyword evidence="1" id="KW-0472">Membrane</keyword>
<sequence>MSDLPFIGREDERSQKIGGRASMWAYIALSALLLAIIVMHVVENGFTNLGAISLEITGFVLGWVVYFGMGLYYTRAM</sequence>
<evidence type="ECO:0000313" key="2">
    <source>
        <dbReference type="EMBL" id="MFC6906983.1"/>
    </source>
</evidence>
<keyword evidence="1" id="KW-0812">Transmembrane</keyword>
<protein>
    <submittedName>
        <fullName evidence="2">Uncharacterized protein</fullName>
    </submittedName>
</protein>
<evidence type="ECO:0000313" key="3">
    <source>
        <dbReference type="Proteomes" id="UP001596312"/>
    </source>
</evidence>
<organism evidence="2 3">
    <name type="scientific">Halalkalicoccus tibetensis</name>
    <dbReference type="NCBI Taxonomy" id="175632"/>
    <lineage>
        <taxon>Archaea</taxon>
        <taxon>Methanobacteriati</taxon>
        <taxon>Methanobacteriota</taxon>
        <taxon>Stenosarchaea group</taxon>
        <taxon>Halobacteria</taxon>
        <taxon>Halobacteriales</taxon>
        <taxon>Halococcaceae</taxon>
        <taxon>Halalkalicoccus</taxon>
    </lineage>
</organism>
<feature type="transmembrane region" description="Helical" evidence="1">
    <location>
        <begin position="48"/>
        <end position="73"/>
    </location>
</feature>
<accession>A0ABD5V5W4</accession>
<feature type="transmembrane region" description="Helical" evidence="1">
    <location>
        <begin position="21"/>
        <end position="42"/>
    </location>
</feature>
<comment type="caution">
    <text evidence="2">The sequence shown here is derived from an EMBL/GenBank/DDBJ whole genome shotgun (WGS) entry which is preliminary data.</text>
</comment>
<name>A0ABD5V5W4_9EURY</name>
<dbReference type="RefSeq" id="WP_340605562.1">
    <property type="nucleotide sequence ID" value="NZ_JBBMXV010000006.1"/>
</dbReference>
<dbReference type="Proteomes" id="UP001596312">
    <property type="component" value="Unassembled WGS sequence"/>
</dbReference>
<proteinExistence type="predicted"/>
<dbReference type="AlphaFoldDB" id="A0ABD5V5W4"/>
<reference evidence="2 3" key="1">
    <citation type="journal article" date="2019" name="Int. J. Syst. Evol. Microbiol.">
        <title>The Global Catalogue of Microorganisms (GCM) 10K type strain sequencing project: providing services to taxonomists for standard genome sequencing and annotation.</title>
        <authorList>
            <consortium name="The Broad Institute Genomics Platform"/>
            <consortium name="The Broad Institute Genome Sequencing Center for Infectious Disease"/>
            <person name="Wu L."/>
            <person name="Ma J."/>
        </authorList>
    </citation>
    <scope>NUCLEOTIDE SEQUENCE [LARGE SCALE GENOMIC DNA]</scope>
    <source>
        <strain evidence="2 3">CGMCC 1.3240</strain>
    </source>
</reference>
<gene>
    <name evidence="2" type="ORF">ACFQGH_17470</name>
</gene>